<protein>
    <submittedName>
        <fullName evidence="1">Uncharacterized protein</fullName>
    </submittedName>
</protein>
<proteinExistence type="predicted"/>
<reference evidence="1" key="1">
    <citation type="submission" date="2023-07" db="EMBL/GenBank/DDBJ databases">
        <authorList>
            <consortium name="AG Swart"/>
            <person name="Singh M."/>
            <person name="Singh A."/>
            <person name="Seah K."/>
            <person name="Emmerich C."/>
        </authorList>
    </citation>
    <scope>NUCLEOTIDE SEQUENCE</scope>
    <source>
        <strain evidence="1">DP1</strain>
    </source>
</reference>
<gene>
    <name evidence="1" type="ORF">ECRASSUSDP1_LOCUS14423</name>
</gene>
<name>A0AAD2CW55_EUPCR</name>
<comment type="caution">
    <text evidence="1">The sequence shown here is derived from an EMBL/GenBank/DDBJ whole genome shotgun (WGS) entry which is preliminary data.</text>
</comment>
<dbReference type="AlphaFoldDB" id="A0AAD2CW55"/>
<dbReference type="EMBL" id="CAMPGE010014412">
    <property type="protein sequence ID" value="CAI2373085.1"/>
    <property type="molecule type" value="Genomic_DNA"/>
</dbReference>
<accession>A0AAD2CW55</accession>
<evidence type="ECO:0000313" key="1">
    <source>
        <dbReference type="EMBL" id="CAI2373085.1"/>
    </source>
</evidence>
<evidence type="ECO:0000313" key="2">
    <source>
        <dbReference type="Proteomes" id="UP001295684"/>
    </source>
</evidence>
<dbReference type="Proteomes" id="UP001295684">
    <property type="component" value="Unassembled WGS sequence"/>
</dbReference>
<sequence length="89" mass="10492">MLYIFTCINPWALGASERATQAIWTKNFTKDELAFRRNLEILRYNNIFSFNLSINLRLCACAESLFLEVCGYGLRIHPYDSYFDSNFLY</sequence>
<keyword evidence="2" id="KW-1185">Reference proteome</keyword>
<organism evidence="1 2">
    <name type="scientific">Euplotes crassus</name>
    <dbReference type="NCBI Taxonomy" id="5936"/>
    <lineage>
        <taxon>Eukaryota</taxon>
        <taxon>Sar</taxon>
        <taxon>Alveolata</taxon>
        <taxon>Ciliophora</taxon>
        <taxon>Intramacronucleata</taxon>
        <taxon>Spirotrichea</taxon>
        <taxon>Hypotrichia</taxon>
        <taxon>Euplotida</taxon>
        <taxon>Euplotidae</taxon>
        <taxon>Moneuplotes</taxon>
    </lineage>
</organism>